<dbReference type="EMBL" id="FQZT01000006">
    <property type="protein sequence ID" value="SHJ30157.1"/>
    <property type="molecule type" value="Genomic_DNA"/>
</dbReference>
<feature type="domain" description="DUF5666" evidence="3">
    <location>
        <begin position="35"/>
        <end position="94"/>
    </location>
</feature>
<organism evidence="4 5">
    <name type="scientific">Malonomonas rubra DSM 5091</name>
    <dbReference type="NCBI Taxonomy" id="1122189"/>
    <lineage>
        <taxon>Bacteria</taxon>
        <taxon>Pseudomonadati</taxon>
        <taxon>Thermodesulfobacteriota</taxon>
        <taxon>Desulfuromonadia</taxon>
        <taxon>Desulfuromonadales</taxon>
        <taxon>Geopsychrobacteraceae</taxon>
        <taxon>Malonomonas</taxon>
    </lineage>
</organism>
<keyword evidence="2" id="KW-0732">Signal</keyword>
<dbReference type="Proteomes" id="UP000184171">
    <property type="component" value="Unassembled WGS sequence"/>
</dbReference>
<feature type="region of interest" description="Disordered" evidence="1">
    <location>
        <begin position="101"/>
        <end position="120"/>
    </location>
</feature>
<name>A0A1M6I6S4_MALRU</name>
<dbReference type="Pfam" id="PF18914">
    <property type="entry name" value="DUF5666"/>
    <property type="match status" value="2"/>
</dbReference>
<proteinExistence type="predicted"/>
<dbReference type="AlphaFoldDB" id="A0A1M6I6S4"/>
<evidence type="ECO:0000259" key="3">
    <source>
        <dbReference type="Pfam" id="PF18914"/>
    </source>
</evidence>
<feature type="signal peptide" evidence="2">
    <location>
        <begin position="1"/>
        <end position="22"/>
    </location>
</feature>
<reference evidence="4 5" key="1">
    <citation type="submission" date="2016-11" db="EMBL/GenBank/DDBJ databases">
        <authorList>
            <person name="Jaros S."/>
            <person name="Januszkiewicz K."/>
            <person name="Wedrychowicz H."/>
        </authorList>
    </citation>
    <scope>NUCLEOTIDE SEQUENCE [LARGE SCALE GENOMIC DNA]</scope>
    <source>
        <strain evidence="4 5">DSM 5091</strain>
    </source>
</reference>
<evidence type="ECO:0000313" key="5">
    <source>
        <dbReference type="Proteomes" id="UP000184171"/>
    </source>
</evidence>
<dbReference type="OrthoDB" id="5570130at2"/>
<evidence type="ECO:0000256" key="2">
    <source>
        <dbReference type="SAM" id="SignalP"/>
    </source>
</evidence>
<feature type="domain" description="DUF5666" evidence="3">
    <location>
        <begin position="132"/>
        <end position="193"/>
    </location>
</feature>
<accession>A0A1M6I6S4</accession>
<sequence length="195" mass="21818">MLKRIALFTTLFILMTMHTAFASGYGYKSGEQKIYGVVEQIPQDGYGHWIIDGHPVLVTERTKIENEYGRIAVGSYVEVEGVVDNQGFRAYEIEGKAKNDSKRNEYGNKYRQTRGSDREEYGSNYAEGNEFYGVVEQIPTGGLGTWRISGREVFVDRSTRIKSEHGPITVGAKVEVSGAKLADNGAFYAHEIETE</sequence>
<dbReference type="InterPro" id="IPR043724">
    <property type="entry name" value="DUF5666"/>
</dbReference>
<gene>
    <name evidence="4" type="ORF">SAMN02745165_02037</name>
</gene>
<feature type="chain" id="PRO_5012070581" description="DUF5666 domain-containing protein" evidence="2">
    <location>
        <begin position="23"/>
        <end position="195"/>
    </location>
</feature>
<keyword evidence="5" id="KW-1185">Reference proteome</keyword>
<protein>
    <recommendedName>
        <fullName evidence="3">DUF5666 domain-containing protein</fullName>
    </recommendedName>
</protein>
<evidence type="ECO:0000256" key="1">
    <source>
        <dbReference type="SAM" id="MobiDB-lite"/>
    </source>
</evidence>
<evidence type="ECO:0000313" key="4">
    <source>
        <dbReference type="EMBL" id="SHJ30157.1"/>
    </source>
</evidence>
<dbReference type="RefSeq" id="WP_072908512.1">
    <property type="nucleotide sequence ID" value="NZ_FQZT01000006.1"/>
</dbReference>